<evidence type="ECO:0000313" key="1">
    <source>
        <dbReference type="EMBL" id="MFF0456877.1"/>
    </source>
</evidence>
<accession>A0ABW6NR18</accession>
<dbReference type="Proteomes" id="UP001601521">
    <property type="component" value="Unassembled WGS sequence"/>
</dbReference>
<reference evidence="1 2" key="1">
    <citation type="submission" date="2024-10" db="EMBL/GenBank/DDBJ databases">
        <title>The Natural Products Discovery Center: Release of the First 8490 Sequenced Strains for Exploring Actinobacteria Biosynthetic Diversity.</title>
        <authorList>
            <person name="Kalkreuter E."/>
            <person name="Kautsar S.A."/>
            <person name="Yang D."/>
            <person name="Bader C.D."/>
            <person name="Teijaro C.N."/>
            <person name="Fluegel L."/>
            <person name="Davis C.M."/>
            <person name="Simpson J.R."/>
            <person name="Lauterbach L."/>
            <person name="Steele A.D."/>
            <person name="Gui C."/>
            <person name="Meng S."/>
            <person name="Li G."/>
            <person name="Viehrig K."/>
            <person name="Ye F."/>
            <person name="Su P."/>
            <person name="Kiefer A.F."/>
            <person name="Nichols A."/>
            <person name="Cepeda A.J."/>
            <person name="Yan W."/>
            <person name="Fan B."/>
            <person name="Jiang Y."/>
            <person name="Adhikari A."/>
            <person name="Zheng C.-J."/>
            <person name="Schuster L."/>
            <person name="Cowan T.M."/>
            <person name="Smanski M.J."/>
            <person name="Chevrette M.G."/>
            <person name="De Carvalho L.P.S."/>
            <person name="Shen B."/>
        </authorList>
    </citation>
    <scope>NUCLEOTIDE SEQUENCE [LARGE SCALE GENOMIC DNA]</scope>
    <source>
        <strain evidence="1 2">NPDC004550</strain>
    </source>
</reference>
<name>A0ABW6NR18_9NOCA</name>
<dbReference type="RefSeq" id="WP_387253834.1">
    <property type="nucleotide sequence ID" value="NZ_JBIALX010000012.1"/>
</dbReference>
<evidence type="ECO:0008006" key="3">
    <source>
        <dbReference type="Google" id="ProtNLM"/>
    </source>
</evidence>
<dbReference type="EMBL" id="JBIALX010000012">
    <property type="protein sequence ID" value="MFF0456877.1"/>
    <property type="molecule type" value="Genomic_DNA"/>
</dbReference>
<protein>
    <recommendedName>
        <fullName evidence="3">Lipoprotein LpqN</fullName>
    </recommendedName>
</protein>
<evidence type="ECO:0000313" key="2">
    <source>
        <dbReference type="Proteomes" id="UP001601521"/>
    </source>
</evidence>
<organism evidence="1 2">
    <name type="scientific">Nocardia africana</name>
    <dbReference type="NCBI Taxonomy" id="134964"/>
    <lineage>
        <taxon>Bacteria</taxon>
        <taxon>Bacillati</taxon>
        <taxon>Actinomycetota</taxon>
        <taxon>Actinomycetes</taxon>
        <taxon>Mycobacteriales</taxon>
        <taxon>Nocardiaceae</taxon>
        <taxon>Nocardia</taxon>
    </lineage>
</organism>
<keyword evidence="2" id="KW-1185">Reference proteome</keyword>
<comment type="caution">
    <text evidence="1">The sequence shown here is derived from an EMBL/GenBank/DDBJ whole genome shotgun (WGS) entry which is preliminary data.</text>
</comment>
<gene>
    <name evidence="1" type="ORF">ACFYTH_26245</name>
</gene>
<proteinExistence type="predicted"/>
<sequence>MDADRGSETTTLWTVAIVATGFWRHGSSTTDLPLPSADLRNYRAVDDLCATADLTPATSLGFTTNVPTDGSKNPRSSVTRHPAADWMSCAIELTAPGTTSGSPVIAHLAKSVALSKQTDPGPEFVTTYASDLRNDVDGMRDPQIGHVTGLGDDAYRIVYPNPAPTRRKTWVQLSMREGWVVYTTSWEEETGGSDPATTVPSDSEALGILQRSAVGTLSRLRG</sequence>